<feature type="region of interest" description="Disordered" evidence="4">
    <location>
        <begin position="23"/>
        <end position="43"/>
    </location>
</feature>
<evidence type="ECO:0000313" key="5">
    <source>
        <dbReference type="Ensembl" id="ENSOKIP00005009549.1"/>
    </source>
</evidence>
<organism evidence="5 6">
    <name type="scientific">Oncorhynchus kisutch</name>
    <name type="common">Coho salmon</name>
    <name type="synonym">Salmo kisutch</name>
    <dbReference type="NCBI Taxonomy" id="8019"/>
    <lineage>
        <taxon>Eukaryota</taxon>
        <taxon>Metazoa</taxon>
        <taxon>Chordata</taxon>
        <taxon>Craniata</taxon>
        <taxon>Vertebrata</taxon>
        <taxon>Euteleostomi</taxon>
        <taxon>Actinopterygii</taxon>
        <taxon>Neopterygii</taxon>
        <taxon>Teleostei</taxon>
        <taxon>Protacanthopterygii</taxon>
        <taxon>Salmoniformes</taxon>
        <taxon>Salmonidae</taxon>
        <taxon>Salmoninae</taxon>
        <taxon>Oncorhynchus</taxon>
    </lineage>
</organism>
<comment type="subcellular location">
    <subcellularLocation>
        <location evidence="1">Mitochondrion outer membrane</location>
    </subcellularLocation>
</comment>
<dbReference type="AlphaFoldDB" id="A0A8C7CVG4"/>
<keyword evidence="2" id="KW-0812">Transmembrane</keyword>
<feature type="compositionally biased region" description="Polar residues" evidence="4">
    <location>
        <begin position="23"/>
        <end position="38"/>
    </location>
</feature>
<keyword evidence="2" id="KW-1134">Transmembrane beta strand</keyword>
<protein>
    <submittedName>
        <fullName evidence="5">Uncharacterized protein</fullName>
    </submittedName>
</protein>
<keyword evidence="6" id="KW-1185">Reference proteome</keyword>
<proteinExistence type="predicted"/>
<reference evidence="5" key="2">
    <citation type="submission" date="2025-09" db="UniProtKB">
        <authorList>
            <consortium name="Ensembl"/>
        </authorList>
    </citation>
    <scope>IDENTIFICATION</scope>
</reference>
<dbReference type="GeneTree" id="ENSGT01010000229566"/>
<dbReference type="Gene3D" id="2.40.160.10">
    <property type="entry name" value="Porin"/>
    <property type="match status" value="1"/>
</dbReference>
<keyword evidence="2" id="KW-0472">Membrane</keyword>
<evidence type="ECO:0000256" key="1">
    <source>
        <dbReference type="ARBA" id="ARBA00004294"/>
    </source>
</evidence>
<evidence type="ECO:0000256" key="3">
    <source>
        <dbReference type="ARBA" id="ARBA00022787"/>
    </source>
</evidence>
<name>A0A8C7CVG4_ONCKI</name>
<evidence type="ECO:0000313" key="6">
    <source>
        <dbReference type="Proteomes" id="UP000694557"/>
    </source>
</evidence>
<reference evidence="5" key="1">
    <citation type="submission" date="2025-08" db="UniProtKB">
        <authorList>
            <consortium name="Ensembl"/>
        </authorList>
    </citation>
    <scope>IDENTIFICATION</scope>
</reference>
<evidence type="ECO:0000256" key="4">
    <source>
        <dbReference type="SAM" id="MobiDB-lite"/>
    </source>
</evidence>
<dbReference type="GO" id="GO:0005741">
    <property type="term" value="C:mitochondrial outer membrane"/>
    <property type="evidence" value="ECO:0007669"/>
    <property type="project" value="UniProtKB-SubCell"/>
</dbReference>
<dbReference type="Ensembl" id="ENSOKIT00005010113.1">
    <property type="protein sequence ID" value="ENSOKIP00005009549.1"/>
    <property type="gene ID" value="ENSOKIG00005004186.1"/>
</dbReference>
<evidence type="ECO:0000256" key="2">
    <source>
        <dbReference type="ARBA" id="ARBA00022452"/>
    </source>
</evidence>
<dbReference type="Proteomes" id="UP000694557">
    <property type="component" value="Unassembled WGS sequence"/>
</dbReference>
<accession>A0A8C7CVG4</accession>
<dbReference type="InterPro" id="IPR023614">
    <property type="entry name" value="Porin_dom_sf"/>
</dbReference>
<sequence>DVQGETYCSISVLNLDVKTKSSNGVEFKTSGSSNTDTSKVNEEKWTTDHTLGTEITIEDQKSGKVKTDYKCEYVNLGVDVD</sequence>
<keyword evidence="3" id="KW-1000">Mitochondrion outer membrane</keyword>
<keyword evidence="3" id="KW-0496">Mitochondrion</keyword>